<dbReference type="InterPro" id="IPR016171">
    <property type="entry name" value="Vanillyl_alc_oxidase_C-sub2"/>
</dbReference>
<dbReference type="Gene3D" id="3.30.43.10">
    <property type="entry name" value="Uridine Diphospho-n-acetylenolpyruvylglucosamine Reductase, domain 2"/>
    <property type="match status" value="1"/>
</dbReference>
<comment type="caution">
    <text evidence="5">The sequence shown here is derived from an EMBL/GenBank/DDBJ whole genome shotgun (WGS) entry which is preliminary data.</text>
</comment>
<keyword evidence="1" id="KW-0274">FAD</keyword>
<dbReference type="PROSITE" id="PS51387">
    <property type="entry name" value="FAD_PCMH"/>
    <property type="match status" value="1"/>
</dbReference>
<dbReference type="InterPro" id="IPR016169">
    <property type="entry name" value="FAD-bd_PCMH_sub2"/>
</dbReference>
<organism evidence="5 6">
    <name type="scientific">OM182 bacterium BACL3 MAG-120507-bin80</name>
    <dbReference type="NCBI Taxonomy" id="1655577"/>
    <lineage>
        <taxon>Bacteria</taxon>
        <taxon>Pseudomonadati</taxon>
        <taxon>Pseudomonadota</taxon>
        <taxon>Gammaproteobacteria</taxon>
        <taxon>OMG group</taxon>
        <taxon>OM182 clade</taxon>
    </lineage>
</organism>
<dbReference type="Gene3D" id="3.30.465.10">
    <property type="match status" value="1"/>
</dbReference>
<dbReference type="GO" id="GO:0003885">
    <property type="term" value="F:D-arabinono-1,4-lactone oxidase activity"/>
    <property type="evidence" value="ECO:0007669"/>
    <property type="project" value="InterPro"/>
</dbReference>
<dbReference type="InterPro" id="IPR016166">
    <property type="entry name" value="FAD-bd_PCMH"/>
</dbReference>
<keyword evidence="2" id="KW-0560">Oxidoreductase</keyword>
<dbReference type="PANTHER" id="PTHR43762:SF1">
    <property type="entry name" value="D-ARABINONO-1,4-LACTONE OXIDASE"/>
    <property type="match status" value="1"/>
</dbReference>
<keyword evidence="3" id="KW-0732">Signal</keyword>
<feature type="signal peptide" evidence="3">
    <location>
        <begin position="1"/>
        <end position="26"/>
    </location>
</feature>
<keyword evidence="1" id="KW-0285">Flavoprotein</keyword>
<dbReference type="PROSITE" id="PS51318">
    <property type="entry name" value="TAT"/>
    <property type="match status" value="1"/>
</dbReference>
<gene>
    <name evidence="5" type="ORF">ABR69_01595</name>
</gene>
<evidence type="ECO:0000256" key="3">
    <source>
        <dbReference type="SAM" id="SignalP"/>
    </source>
</evidence>
<proteinExistence type="predicted"/>
<reference evidence="5 6" key="1">
    <citation type="submission" date="2015-10" db="EMBL/GenBank/DDBJ databases">
        <title>Metagenome-Assembled Genomes uncover a global brackish microbiome.</title>
        <authorList>
            <person name="Hugerth L.W."/>
            <person name="Larsson J."/>
            <person name="Alneberg J."/>
            <person name="Lindh M.V."/>
            <person name="Legrand C."/>
            <person name="Pinhassi J."/>
            <person name="Andersson A.F."/>
        </authorList>
    </citation>
    <scope>NUCLEOTIDE SEQUENCE [LARGE SCALE GENOMIC DNA]</scope>
    <source>
        <strain evidence="5">BACL4 MAG-120507-bin80</strain>
    </source>
</reference>
<dbReference type="EMBL" id="LIBB01000167">
    <property type="protein sequence ID" value="KRO71547.1"/>
    <property type="molecule type" value="Genomic_DNA"/>
</dbReference>
<sequence>MRKISRRSFLASSVKAALFSGVGGFAAKGGAFAESVPWSNWSGGQTCQPAGRYDIGSEDQLSSLLKKTSGAIRPVGSSHSFSPLVPTDGHLIVIDRLSGILDYDSETKQATIGAGSRLGDLGDPLAAIGQGMINLPDIDRQTVAGAIATGTHGTGVTLQALSACVASLRLVTPSGEVMDIDSTNQDLLHAARVNVGALGIVTQVTMQNRESYKLKKREWAAPTEDILENFDELAASHRHFEIFPLVYSDYSLVLSIDETDEPIGQIEVEAVPSDDASIAESLGLSDNPTPAERRRMSNATASRIQATESVDVSHKILSNVRNSRFNEMEYSVAAEVGAECLREILKTIYDEKIDVQFVLEYRYVGADQDWLSMSYGEHSHATISIHRMASADYRPYFNRIEPIFWKYGGRPHWGKVHSLTHKELSGLYPRFNDFMDLRRELDPHGRMLNPHLRDLFNA</sequence>
<accession>A0A0R2SE24</accession>
<dbReference type="Gene3D" id="1.10.45.10">
    <property type="entry name" value="Vanillyl-alcohol Oxidase, Chain A, domain 4"/>
    <property type="match status" value="1"/>
</dbReference>
<evidence type="ECO:0000256" key="2">
    <source>
        <dbReference type="ARBA" id="ARBA00023002"/>
    </source>
</evidence>
<dbReference type="InterPro" id="IPR006311">
    <property type="entry name" value="TAT_signal"/>
</dbReference>
<evidence type="ECO:0000313" key="6">
    <source>
        <dbReference type="Proteomes" id="UP000051934"/>
    </source>
</evidence>
<dbReference type="PANTHER" id="PTHR43762">
    <property type="entry name" value="L-GULONOLACTONE OXIDASE"/>
    <property type="match status" value="1"/>
</dbReference>
<dbReference type="SUPFAM" id="SSF56176">
    <property type="entry name" value="FAD-binding/transporter-associated domain-like"/>
    <property type="match status" value="1"/>
</dbReference>
<dbReference type="InterPro" id="IPR016167">
    <property type="entry name" value="FAD-bd_PCMH_sub1"/>
</dbReference>
<dbReference type="InterPro" id="IPR006094">
    <property type="entry name" value="Oxid_FAD_bind_N"/>
</dbReference>
<dbReference type="GO" id="GO:0071949">
    <property type="term" value="F:FAD binding"/>
    <property type="evidence" value="ECO:0007669"/>
    <property type="project" value="InterPro"/>
</dbReference>
<dbReference type="InterPro" id="IPR007173">
    <property type="entry name" value="ALO_C"/>
</dbReference>
<evidence type="ECO:0000313" key="5">
    <source>
        <dbReference type="EMBL" id="KRO71547.1"/>
    </source>
</evidence>
<dbReference type="GO" id="GO:0016020">
    <property type="term" value="C:membrane"/>
    <property type="evidence" value="ECO:0007669"/>
    <property type="project" value="InterPro"/>
</dbReference>
<dbReference type="Pfam" id="PF04030">
    <property type="entry name" value="ALO"/>
    <property type="match status" value="1"/>
</dbReference>
<name>A0A0R2SE24_9GAMM</name>
<dbReference type="PIRSF" id="PIRSF000136">
    <property type="entry name" value="LGO_GLO"/>
    <property type="match status" value="1"/>
</dbReference>
<protein>
    <recommendedName>
        <fullName evidence="4">FAD-binding PCMH-type domain-containing protein</fullName>
    </recommendedName>
</protein>
<dbReference type="InterPro" id="IPR036318">
    <property type="entry name" value="FAD-bd_PCMH-like_sf"/>
</dbReference>
<feature type="chain" id="PRO_5006586930" description="FAD-binding PCMH-type domain-containing protein" evidence="3">
    <location>
        <begin position="27"/>
        <end position="458"/>
    </location>
</feature>
<dbReference type="NCBIfam" id="TIGR01679">
    <property type="entry name" value="bact_FAD_ox"/>
    <property type="match status" value="1"/>
</dbReference>
<evidence type="ECO:0000259" key="4">
    <source>
        <dbReference type="PROSITE" id="PS51387"/>
    </source>
</evidence>
<evidence type="ECO:0000256" key="1">
    <source>
        <dbReference type="ARBA" id="ARBA00022827"/>
    </source>
</evidence>
<dbReference type="InterPro" id="IPR010031">
    <property type="entry name" value="FAD_lactone_oxidase-like"/>
</dbReference>
<dbReference type="AlphaFoldDB" id="A0A0R2SE24"/>
<dbReference type="Pfam" id="PF01565">
    <property type="entry name" value="FAD_binding_4"/>
    <property type="match status" value="1"/>
</dbReference>
<dbReference type="Proteomes" id="UP000051934">
    <property type="component" value="Unassembled WGS sequence"/>
</dbReference>
<dbReference type="Gene3D" id="3.30.70.2520">
    <property type="match status" value="1"/>
</dbReference>
<feature type="domain" description="FAD-binding PCMH-type" evidence="4">
    <location>
        <begin position="45"/>
        <end position="211"/>
    </location>
</feature>